<evidence type="ECO:0000313" key="3">
    <source>
        <dbReference type="Proteomes" id="UP000517187"/>
    </source>
</evidence>
<evidence type="ECO:0000313" key="2">
    <source>
        <dbReference type="EMBL" id="NYJ13293.1"/>
    </source>
</evidence>
<dbReference type="Proteomes" id="UP000535276">
    <property type="component" value="Unassembled WGS sequence"/>
</dbReference>
<organism evidence="2 4">
    <name type="scientific">Rhizobium leguminosarum</name>
    <dbReference type="NCBI Taxonomy" id="384"/>
    <lineage>
        <taxon>Bacteria</taxon>
        <taxon>Pseudomonadati</taxon>
        <taxon>Pseudomonadota</taxon>
        <taxon>Alphaproteobacteria</taxon>
        <taxon>Hyphomicrobiales</taxon>
        <taxon>Rhizobiaceae</taxon>
        <taxon>Rhizobium/Agrobacterium group</taxon>
        <taxon>Rhizobium</taxon>
    </lineage>
</organism>
<evidence type="ECO:0000313" key="1">
    <source>
        <dbReference type="EMBL" id="MBB6219845.1"/>
    </source>
</evidence>
<protein>
    <submittedName>
        <fullName evidence="2">Uncharacterized protein</fullName>
    </submittedName>
</protein>
<dbReference type="EMBL" id="JACIIJ010000001">
    <property type="protein sequence ID" value="MBB6219845.1"/>
    <property type="molecule type" value="Genomic_DNA"/>
</dbReference>
<comment type="caution">
    <text evidence="2">The sequence shown here is derived from an EMBL/GenBank/DDBJ whole genome shotgun (WGS) entry which is preliminary data.</text>
</comment>
<gene>
    <name evidence="1" type="ORF">GGE66_000789</name>
    <name evidence="2" type="ORF">GGI64_004374</name>
</gene>
<proteinExistence type="predicted"/>
<dbReference type="AlphaFoldDB" id="A0A7Z0E1E7"/>
<dbReference type="EMBL" id="JACBZV010000007">
    <property type="protein sequence ID" value="NYJ13293.1"/>
    <property type="molecule type" value="Genomic_DNA"/>
</dbReference>
<dbReference type="Proteomes" id="UP000517187">
    <property type="component" value="Unassembled WGS sequence"/>
</dbReference>
<dbReference type="RefSeq" id="WP_179612528.1">
    <property type="nucleotide sequence ID" value="NZ_JACBZV010000007.1"/>
</dbReference>
<evidence type="ECO:0000313" key="4">
    <source>
        <dbReference type="Proteomes" id="UP000535276"/>
    </source>
</evidence>
<sequence length="112" mass="12231">MLSTDKKQKLSKLFDDRLPPVDGEADAYLIADSFRLFAQLENGDLLARLALNSDETMDIAINPVCASRLAATILDLLSKSGDFVVDLAIYDAHSGHRLARVHPSHSILPKAT</sequence>
<reference evidence="2 4" key="1">
    <citation type="submission" date="2020-07" db="EMBL/GenBank/DDBJ databases">
        <title>Genomic Encyclopedia of Type Strains, Phase IV (KMG-V): Genome sequencing to study the core and pangenomes of soil and plant-associated prokaryotes.</title>
        <authorList>
            <person name="Whitman W."/>
        </authorList>
    </citation>
    <scope>NUCLEOTIDE SEQUENCE [LARGE SCALE GENOMIC DNA]</scope>
    <source>
        <strain evidence="1 3">SEMIA 4011</strain>
        <strain evidence="2 4">SEMIA 4052</strain>
    </source>
</reference>
<accession>A0A7Z0E1E7</accession>
<name>A0A7Z0E1E7_RHILE</name>